<evidence type="ECO:0000256" key="4">
    <source>
        <dbReference type="ARBA" id="ARBA00035204"/>
    </source>
</evidence>
<evidence type="ECO:0000256" key="2">
    <source>
        <dbReference type="ARBA" id="ARBA00022980"/>
    </source>
</evidence>
<evidence type="ECO:0000256" key="1">
    <source>
        <dbReference type="ARBA" id="ARBA00009254"/>
    </source>
</evidence>
<name>A0A1X4NIE8_9RHOB</name>
<dbReference type="PROSITE" id="PS00579">
    <property type="entry name" value="RIBOSOMAL_L29"/>
    <property type="match status" value="1"/>
</dbReference>
<dbReference type="AlphaFoldDB" id="A0A1X4NIE8"/>
<dbReference type="HAMAP" id="MF_00374">
    <property type="entry name" value="Ribosomal_uL29"/>
    <property type="match status" value="1"/>
</dbReference>
<comment type="caution">
    <text evidence="6">The sequence shown here is derived from an EMBL/GenBank/DDBJ whole genome shotgun (WGS) entry which is preliminary data.</text>
</comment>
<reference evidence="6 7" key="1">
    <citation type="submission" date="2014-03" db="EMBL/GenBank/DDBJ databases">
        <title>The draft genome sequence of Marivita geojedonensis KCTC 23882.</title>
        <authorList>
            <person name="Lai Q."/>
            <person name="Shao Z."/>
        </authorList>
    </citation>
    <scope>NUCLEOTIDE SEQUENCE [LARGE SCALE GENOMIC DNA]</scope>
    <source>
        <strain evidence="6 7">DPG-138</strain>
    </source>
</reference>
<dbReference type="Pfam" id="PF00831">
    <property type="entry name" value="Ribosomal_L29"/>
    <property type="match status" value="1"/>
</dbReference>
<dbReference type="PANTHER" id="PTHR10916:SF0">
    <property type="entry name" value="LARGE RIBOSOMAL SUBUNIT PROTEIN UL29C"/>
    <property type="match status" value="1"/>
</dbReference>
<dbReference type="InterPro" id="IPR001854">
    <property type="entry name" value="Ribosomal_uL29"/>
</dbReference>
<dbReference type="EMBL" id="JFKC01000017">
    <property type="protein sequence ID" value="OSQ48256.1"/>
    <property type="molecule type" value="Genomic_DNA"/>
</dbReference>
<dbReference type="PANTHER" id="PTHR10916">
    <property type="entry name" value="60S RIBOSOMAL PROTEIN L35/50S RIBOSOMAL PROTEIN L29"/>
    <property type="match status" value="1"/>
</dbReference>
<protein>
    <recommendedName>
        <fullName evidence="4 5">Large ribosomal subunit protein uL29</fullName>
    </recommendedName>
</protein>
<dbReference type="InterPro" id="IPR018254">
    <property type="entry name" value="Ribosomal_uL29_CS"/>
</dbReference>
<dbReference type="Gene3D" id="1.10.287.310">
    <property type="match status" value="1"/>
</dbReference>
<dbReference type="SUPFAM" id="SSF46561">
    <property type="entry name" value="Ribosomal protein L29 (L29p)"/>
    <property type="match status" value="1"/>
</dbReference>
<dbReference type="GO" id="GO:0003735">
    <property type="term" value="F:structural constituent of ribosome"/>
    <property type="evidence" value="ECO:0007669"/>
    <property type="project" value="InterPro"/>
</dbReference>
<dbReference type="STRING" id="1123756.MGEO_15215"/>
<accession>A0A1X4NIE8</accession>
<keyword evidence="7" id="KW-1185">Reference proteome</keyword>
<evidence type="ECO:0000313" key="6">
    <source>
        <dbReference type="EMBL" id="OSQ48256.1"/>
    </source>
</evidence>
<dbReference type="Proteomes" id="UP000193926">
    <property type="component" value="Unassembled WGS sequence"/>
</dbReference>
<dbReference type="FunFam" id="1.10.287.310:FF:000001">
    <property type="entry name" value="50S ribosomal protein L29"/>
    <property type="match status" value="1"/>
</dbReference>
<sequence>MNAKELNDKTPDQLRDELVALKKEAFNLRFQQATGQLENTARIRQVRRNVARINTVLNQKAAAAASDA</sequence>
<dbReference type="InterPro" id="IPR036049">
    <property type="entry name" value="Ribosomal_uL29_sf"/>
</dbReference>
<dbReference type="InterPro" id="IPR050063">
    <property type="entry name" value="Ribosomal_protein_uL29"/>
</dbReference>
<keyword evidence="3 5" id="KW-0687">Ribonucleoprotein</keyword>
<comment type="similarity">
    <text evidence="1 5">Belongs to the universal ribosomal protein uL29 family.</text>
</comment>
<dbReference type="NCBIfam" id="TIGR00012">
    <property type="entry name" value="L29"/>
    <property type="match status" value="1"/>
</dbReference>
<gene>
    <name evidence="5" type="primary">rpmC</name>
    <name evidence="6" type="ORF">MGEO_15215</name>
</gene>
<proteinExistence type="inferred from homology"/>
<dbReference type="RefSeq" id="WP_085639680.1">
    <property type="nucleotide sequence ID" value="NZ_JFKC01000017.1"/>
</dbReference>
<dbReference type="GO" id="GO:0006412">
    <property type="term" value="P:translation"/>
    <property type="evidence" value="ECO:0007669"/>
    <property type="project" value="UniProtKB-UniRule"/>
</dbReference>
<evidence type="ECO:0000256" key="3">
    <source>
        <dbReference type="ARBA" id="ARBA00023274"/>
    </source>
</evidence>
<dbReference type="GO" id="GO:0022625">
    <property type="term" value="C:cytosolic large ribosomal subunit"/>
    <property type="evidence" value="ECO:0007669"/>
    <property type="project" value="TreeGrafter"/>
</dbReference>
<evidence type="ECO:0000313" key="7">
    <source>
        <dbReference type="Proteomes" id="UP000193926"/>
    </source>
</evidence>
<evidence type="ECO:0000256" key="5">
    <source>
        <dbReference type="HAMAP-Rule" id="MF_00374"/>
    </source>
</evidence>
<keyword evidence="2 5" id="KW-0689">Ribosomal protein</keyword>
<dbReference type="OrthoDB" id="9815192at2"/>
<organism evidence="6 7">
    <name type="scientific">Marivita geojedonensis</name>
    <dbReference type="NCBI Taxonomy" id="1123756"/>
    <lineage>
        <taxon>Bacteria</taxon>
        <taxon>Pseudomonadati</taxon>
        <taxon>Pseudomonadota</taxon>
        <taxon>Alphaproteobacteria</taxon>
        <taxon>Rhodobacterales</taxon>
        <taxon>Roseobacteraceae</taxon>
        <taxon>Marivita</taxon>
    </lineage>
</organism>
<dbReference type="CDD" id="cd00427">
    <property type="entry name" value="Ribosomal_L29_HIP"/>
    <property type="match status" value="1"/>
</dbReference>